<dbReference type="InterPro" id="IPR029526">
    <property type="entry name" value="PGBD"/>
</dbReference>
<accession>A0A8S3X1V5</accession>
<dbReference type="InterPro" id="IPR009543">
    <property type="entry name" value="VPS13_VAB"/>
</dbReference>
<proteinExistence type="inferred from homology"/>
<reference evidence="6" key="1">
    <citation type="submission" date="2021-04" db="EMBL/GenBank/DDBJ databases">
        <authorList>
            <person name="Tunstrom K."/>
        </authorList>
    </citation>
    <scope>NUCLEOTIDE SEQUENCE</scope>
</reference>
<dbReference type="InterPro" id="IPR056748">
    <property type="entry name" value="VPS13-like_C"/>
</dbReference>
<evidence type="ECO:0000259" key="4">
    <source>
        <dbReference type="Pfam" id="PF25036"/>
    </source>
</evidence>
<comment type="similarity">
    <text evidence="1">Belongs to the VPS13 family.</text>
</comment>
<dbReference type="OrthoDB" id="428159at2759"/>
<protein>
    <submittedName>
        <fullName evidence="6">(apollo) hypothetical protein</fullName>
    </submittedName>
</protein>
<keyword evidence="7" id="KW-1185">Reference proteome</keyword>
<feature type="domain" description="Intermembrane lipid transfer protein VPS13-like C-terminal" evidence="5">
    <location>
        <begin position="1928"/>
        <end position="1961"/>
    </location>
</feature>
<feature type="domain" description="Vacuolar protein sorting-associated protein 13 VPS13 adaptor binding" evidence="4">
    <location>
        <begin position="809"/>
        <end position="1308"/>
    </location>
</feature>
<evidence type="ECO:0000313" key="6">
    <source>
        <dbReference type="EMBL" id="CAG4993711.1"/>
    </source>
</evidence>
<name>A0A8S3X1V5_PARAO</name>
<evidence type="ECO:0000313" key="7">
    <source>
        <dbReference type="Proteomes" id="UP000691718"/>
    </source>
</evidence>
<dbReference type="GO" id="GO:0045053">
    <property type="term" value="P:protein retention in Golgi apparatus"/>
    <property type="evidence" value="ECO:0007669"/>
    <property type="project" value="TreeGrafter"/>
</dbReference>
<dbReference type="Pfam" id="PF13843">
    <property type="entry name" value="DDE_Tnp_1_7"/>
    <property type="match status" value="1"/>
</dbReference>
<evidence type="ECO:0000259" key="3">
    <source>
        <dbReference type="Pfam" id="PF13843"/>
    </source>
</evidence>
<comment type="caution">
    <text evidence="6">The sequence shown here is derived from an EMBL/GenBank/DDBJ whole genome shotgun (WGS) entry which is preliminary data.</text>
</comment>
<sequence>MDPQAFYGKRNKIEMRPRRTIVVIPESSEDENVSDDETYSTQDPLHINEEKEKSSSDGEDEEEDEEGKEELDQLFPECTEEHMETLENFTDNQPSTSQAASSSKKEKKDKLVWSDDNLQYDESNIAFLGSENLPDEIMQLNTPMEFFKFLFPSSAVNLIEEESNVYAAQIFPENLNSVTHKDIYKFIGIIIYMSVVHLPTTRHYWKEGTYVEKVANVMTCNKFEEIKSFLHFFDKTKELKPYDPQFDRLQKIRPLMKILRERLLKVSKEEFLSIDEQMIPTKARTSGIRQYNAKKPHKWGYLNYVLSGVSGFSYDFELFGGKYPAPPENCPDLGVPGNVVQRLLKTVSDNLNHKIFVDNWYTSLQLMANLHKKGILPLGTVQLRRAPNININKKALEKKERGYCSEKSVAVDNVKLSVTSWVDNKAVSLCSSYVGKEPMGVVKRYSKKHKRRVDVSCPKAVLIYNKYMGGVDLLDAMLGFYRIKIRSKKWYHRLFFHFIDLCCVNSWLLWRRVMKQKGEDIYIPLLDFKLTIADVLMHKDSKVYTPTTRKRGRPLNQDVEAIKKGQSRRRIELYPMEVAGDGFNHWPNWKTDRQRCKMVVMKSQDTNAQIDTTDEVTTLHAVAHRHANKTITISSSEPLEITITRSGMEVLTQLGNSFAAAVATETDTTLVSKSKTEDSLNKEYLGAPYVLHNCIGLTTKLLLQNNDDFSVFLTDEYKSNDYREVVLEPGACVPLQLKHGGLNLMKLNEPPPPLKLTVKIVELDEEVVLPVERADKRYFTLGRRQAGGTLEKNVPHAAAMEPRGLISDVLMQDAALHIYLRSVVQVTNTLAVNVSVYYMTASGNEVGLLGEVKPGRILRLPLQAVHTPTAEIFFSVEGFTVSVSPFIWRELQQEVKITKLLQCDSKDKTSGEKFYLKAVGTMEQVYFEHTNRHTFASSCYDIVLKPAVKLQNSLPIDIVVSQLGLKRTQIFKPGEMFHLSHLAPNRASIVVMIQSYLDKCWVCTKNLPDEETELSVWSFESHDSPAVMTLDLGMHSVDMEGTQVLSLYCPFWMLNKTGFTLCYRKSKKPEKDSSSPSKSAEETGNVIFHPKDYKDPILFSFRAKNFFGKKKAAIRVEFGEWSDKFSLDVPGSSGVVICKNEERTYQVAVTNQLTFNSLTKMVIFTPFFLIINEAPFAIQYQELHRPGDPWREVEQNSSSPLWPVVEKEDKLLLLRVAGSTEHAAPFLYTEQHTVCLKLNNEYGGLHVEVQLSEGGTYVTVRQYRDGHAPALLVNFSPHIITVYEKENVNVKKIEPMHQMLFTWDNPAGPRILIFEGHKKKEVENDLRKDGIGEFMIKEGSVVSWVSFLDGLQRVVLLAADAALAAAAHTLGEAEPLHTEIVLSVHGLGLSLVDDRELLEIVYLSISNSGIIWEQCKIGARRYKRIEGPKLIQLEEAYQRYITEKMVSDDPVSPRVIIDEKMEVDLEEMRLLRPGARLLRRTAEPGVWASLGLSAHSRRLHARLHRLQLDQQLPLPTFPVVLAPVPPPKSVANDRPDGMKPFIEVSIVERIMEHSKVRQYRYYKVLIQEFHVKVDMGLINALMGMFPQKLLTEQEALDAFQLDLERAAQPLEALAALGAASDQKNFYDNLHLSPLKVHVSFSLGGATQLPTFVGTILQSIGVTLTDMNDVVFKLSYYERNYEFLSQKELINQVQSHYTGQALKQLYVLVLGLDVIGNPYGLVIGLKKGVEDLFYEPFQGAIQGPGEFAEGLLLGVRSLVGHTVGGAAGAMSRITGAMGHGLAALSLDKDYQRRRRDNINKPPANLQEGLARSGKGLVMGLVDGVTGVFTKPFEGARDHGVEGFFKGLGMGAVGLVARPTAGVVDFASGSFDAVKRAADLSEEVTKRRAARYLPPDAGVRPYSRLQAEGYKMLSDLEKGTDLSEEVTQRRAARYLPPDAGVRPYSRLQAEGYKMLSDLEKGTDLSEEVTKRRAARYLPPDAGVRPYSRLQAEGYKMLSDLEKGAGLSEEVTKRRAARYLPPDAGVRPYSRLQAEGYKMLSDLEKGKYVSTDTYEAHVWVIPAKEMVMCTDKRLLYLERNHVFGGWQIVWTYLWTEIPEVPTAVNKGVFIPTAKKKVLGMFSSSGSGKVIFLYDEQQKKFLLAQCERLMRSAH</sequence>
<evidence type="ECO:0000259" key="5">
    <source>
        <dbReference type="Pfam" id="PF25037"/>
    </source>
</evidence>
<dbReference type="InterPro" id="IPR026847">
    <property type="entry name" value="VPS13"/>
</dbReference>
<dbReference type="GO" id="GO:0006623">
    <property type="term" value="P:protein targeting to vacuole"/>
    <property type="evidence" value="ECO:0007669"/>
    <property type="project" value="TreeGrafter"/>
</dbReference>
<feature type="domain" description="Intermembrane lipid transfer protein VPS13-like C-terminal" evidence="5">
    <location>
        <begin position="2012"/>
        <end position="2130"/>
    </location>
</feature>
<dbReference type="Pfam" id="PF25036">
    <property type="entry name" value="VPS13_VAB"/>
    <property type="match status" value="1"/>
</dbReference>
<feature type="region of interest" description="Disordered" evidence="2">
    <location>
        <begin position="1"/>
        <end position="74"/>
    </location>
</feature>
<dbReference type="Pfam" id="PF25037">
    <property type="entry name" value="VPS13_C"/>
    <property type="match status" value="4"/>
</dbReference>
<feature type="domain" description="Intermembrane lipid transfer protein VPS13-like C-terminal" evidence="5">
    <location>
        <begin position="1886"/>
        <end position="1919"/>
    </location>
</feature>
<evidence type="ECO:0000256" key="2">
    <source>
        <dbReference type="SAM" id="MobiDB-lite"/>
    </source>
</evidence>
<evidence type="ECO:0000256" key="1">
    <source>
        <dbReference type="ARBA" id="ARBA00006545"/>
    </source>
</evidence>
<dbReference type="EMBL" id="CAJQZP010000885">
    <property type="protein sequence ID" value="CAG4993711.1"/>
    <property type="molecule type" value="Genomic_DNA"/>
</dbReference>
<dbReference type="PANTHER" id="PTHR16166:SF93">
    <property type="entry name" value="INTERMEMBRANE LIPID TRANSFER PROTEIN VPS13"/>
    <property type="match status" value="1"/>
</dbReference>
<feature type="compositionally biased region" description="Acidic residues" evidence="2">
    <location>
        <begin position="27"/>
        <end position="38"/>
    </location>
</feature>
<dbReference type="PANTHER" id="PTHR16166">
    <property type="entry name" value="VACUOLAR PROTEIN SORTING-ASSOCIATED PROTEIN VPS13"/>
    <property type="match status" value="1"/>
</dbReference>
<gene>
    <name evidence="6" type="ORF">PAPOLLO_LOCUS12551</name>
</gene>
<feature type="compositionally biased region" description="Acidic residues" evidence="2">
    <location>
        <begin position="57"/>
        <end position="69"/>
    </location>
</feature>
<dbReference type="Proteomes" id="UP000691718">
    <property type="component" value="Unassembled WGS sequence"/>
</dbReference>
<organism evidence="6 7">
    <name type="scientific">Parnassius apollo</name>
    <name type="common">Apollo butterfly</name>
    <name type="synonym">Papilio apollo</name>
    <dbReference type="NCBI Taxonomy" id="110799"/>
    <lineage>
        <taxon>Eukaryota</taxon>
        <taxon>Metazoa</taxon>
        <taxon>Ecdysozoa</taxon>
        <taxon>Arthropoda</taxon>
        <taxon>Hexapoda</taxon>
        <taxon>Insecta</taxon>
        <taxon>Pterygota</taxon>
        <taxon>Neoptera</taxon>
        <taxon>Endopterygota</taxon>
        <taxon>Lepidoptera</taxon>
        <taxon>Glossata</taxon>
        <taxon>Ditrysia</taxon>
        <taxon>Papilionoidea</taxon>
        <taxon>Papilionidae</taxon>
        <taxon>Parnassiinae</taxon>
        <taxon>Parnassini</taxon>
        <taxon>Parnassius</taxon>
        <taxon>Parnassius</taxon>
    </lineage>
</organism>
<feature type="compositionally biased region" description="Basic and acidic residues" evidence="2">
    <location>
        <begin position="46"/>
        <end position="56"/>
    </location>
</feature>
<feature type="domain" description="Intermembrane lipid transfer protein VPS13-like C-terminal" evidence="5">
    <location>
        <begin position="1970"/>
        <end position="2004"/>
    </location>
</feature>
<feature type="domain" description="PiggyBac transposable element-derived protein" evidence="3">
    <location>
        <begin position="142"/>
        <end position="507"/>
    </location>
</feature>
<feature type="region of interest" description="Disordered" evidence="2">
    <location>
        <begin position="86"/>
        <end position="108"/>
    </location>
</feature>